<dbReference type="EMBL" id="ML976616">
    <property type="protein sequence ID" value="KAF1845991.1"/>
    <property type="molecule type" value="Genomic_DNA"/>
</dbReference>
<evidence type="ECO:0000256" key="3">
    <source>
        <dbReference type="ARBA" id="ARBA00022692"/>
    </source>
</evidence>
<comment type="subcellular location">
    <subcellularLocation>
        <location evidence="1">Membrane</location>
        <topology evidence="1">Multi-pass membrane protein</topology>
    </subcellularLocation>
</comment>
<feature type="transmembrane region" description="Helical" evidence="6">
    <location>
        <begin position="214"/>
        <end position="231"/>
    </location>
</feature>
<name>A0A9P4L8E1_9PLEO</name>
<dbReference type="Proteomes" id="UP000800039">
    <property type="component" value="Unassembled WGS sequence"/>
</dbReference>
<evidence type="ECO:0000256" key="2">
    <source>
        <dbReference type="ARBA" id="ARBA00008974"/>
    </source>
</evidence>
<dbReference type="GeneID" id="63845999"/>
<dbReference type="GO" id="GO:0015205">
    <property type="term" value="F:nucleobase transmembrane transporter activity"/>
    <property type="evidence" value="ECO:0007669"/>
    <property type="project" value="TreeGrafter"/>
</dbReference>
<dbReference type="OrthoDB" id="2018619at2759"/>
<dbReference type="InterPro" id="IPR001248">
    <property type="entry name" value="Pur-cyt_permease"/>
</dbReference>
<dbReference type="Pfam" id="PF02133">
    <property type="entry name" value="Transp_cyt_pur"/>
    <property type="match status" value="1"/>
</dbReference>
<feature type="transmembrane region" description="Helical" evidence="6">
    <location>
        <begin position="278"/>
        <end position="301"/>
    </location>
</feature>
<dbReference type="PANTHER" id="PTHR30618">
    <property type="entry name" value="NCS1 FAMILY PURINE/PYRIMIDINE TRANSPORTER"/>
    <property type="match status" value="1"/>
</dbReference>
<keyword evidence="8" id="KW-1185">Reference proteome</keyword>
<comment type="caution">
    <text evidence="7">The sequence shown here is derived from an EMBL/GenBank/DDBJ whole genome shotgun (WGS) entry which is preliminary data.</text>
</comment>
<evidence type="ECO:0000256" key="4">
    <source>
        <dbReference type="ARBA" id="ARBA00022989"/>
    </source>
</evidence>
<feature type="transmembrane region" description="Helical" evidence="6">
    <location>
        <begin position="15"/>
        <end position="34"/>
    </location>
</feature>
<gene>
    <name evidence="7" type="ORF">K460DRAFT_284567</name>
</gene>
<evidence type="ECO:0008006" key="9">
    <source>
        <dbReference type="Google" id="ProtNLM"/>
    </source>
</evidence>
<organism evidence="7 8">
    <name type="scientific">Cucurbitaria berberidis CBS 394.84</name>
    <dbReference type="NCBI Taxonomy" id="1168544"/>
    <lineage>
        <taxon>Eukaryota</taxon>
        <taxon>Fungi</taxon>
        <taxon>Dikarya</taxon>
        <taxon>Ascomycota</taxon>
        <taxon>Pezizomycotina</taxon>
        <taxon>Dothideomycetes</taxon>
        <taxon>Pleosporomycetidae</taxon>
        <taxon>Pleosporales</taxon>
        <taxon>Pleosporineae</taxon>
        <taxon>Cucurbitariaceae</taxon>
        <taxon>Cucurbitaria</taxon>
    </lineage>
</organism>
<keyword evidence="5 6" id="KW-0472">Membrane</keyword>
<evidence type="ECO:0000256" key="5">
    <source>
        <dbReference type="ARBA" id="ARBA00023136"/>
    </source>
</evidence>
<protein>
    <recommendedName>
        <fullName evidence="9">Uracil permease</fullName>
    </recommendedName>
</protein>
<dbReference type="GO" id="GO:0005886">
    <property type="term" value="C:plasma membrane"/>
    <property type="evidence" value="ECO:0007669"/>
    <property type="project" value="TreeGrafter"/>
</dbReference>
<sequence length="398" mass="43274">MKNTLPASAGITTPGLIGFVLFIILYFPIIYFVPAWKVQKLLEVQVVIATATLLGIMGWAVAANGGSPGNLVSPAIKLTKAEAGFRVVQGITSVAGTYTGGTDRVSDWTRYGRSRHTSTPAIITLAVTVTLTALVGIISTSALAERYGMLEWNPLIMLQWVQANYYTPTCRAGTFFAGVGLLSVTVFVNYTQNCVSSGMDVAMLVPRYITQRRGAIIFSILGVLANPWRFLTQASTFITVLSSFGVFMSPAAAILVVDFWLIRRQKWNIPELYAPGGMYWFTGGVNWRAMVAYFLGMWPALPGFVGAVSKPGSVSVNIVWTRFYQISFFFGFATSAILFYIFSKISPPPGLGVQVDFDIDGTPVGMNGEVIDRDGRLEKGTGVDVDIDIKKMEVSTHS</sequence>
<feature type="transmembrane region" description="Helical" evidence="6">
    <location>
        <begin position="121"/>
        <end position="144"/>
    </location>
</feature>
<keyword evidence="4 6" id="KW-1133">Transmembrane helix</keyword>
<evidence type="ECO:0000256" key="6">
    <source>
        <dbReference type="SAM" id="Phobius"/>
    </source>
</evidence>
<comment type="similarity">
    <text evidence="2">Belongs to the purine-cytosine permease (2.A.39) family.</text>
</comment>
<evidence type="ECO:0000313" key="8">
    <source>
        <dbReference type="Proteomes" id="UP000800039"/>
    </source>
</evidence>
<evidence type="ECO:0000313" key="7">
    <source>
        <dbReference type="EMBL" id="KAF1845991.1"/>
    </source>
</evidence>
<feature type="transmembrane region" description="Helical" evidence="6">
    <location>
        <begin position="41"/>
        <end position="62"/>
    </location>
</feature>
<reference evidence="7" key="1">
    <citation type="submission" date="2020-01" db="EMBL/GenBank/DDBJ databases">
        <authorList>
            <consortium name="DOE Joint Genome Institute"/>
            <person name="Haridas S."/>
            <person name="Albert R."/>
            <person name="Binder M."/>
            <person name="Bloem J."/>
            <person name="Labutti K."/>
            <person name="Salamov A."/>
            <person name="Andreopoulos B."/>
            <person name="Baker S.E."/>
            <person name="Barry K."/>
            <person name="Bills G."/>
            <person name="Bluhm B.H."/>
            <person name="Cannon C."/>
            <person name="Castanera R."/>
            <person name="Culley D.E."/>
            <person name="Daum C."/>
            <person name="Ezra D."/>
            <person name="Gonzalez J.B."/>
            <person name="Henrissat B."/>
            <person name="Kuo A."/>
            <person name="Liang C."/>
            <person name="Lipzen A."/>
            <person name="Lutzoni F."/>
            <person name="Magnuson J."/>
            <person name="Mondo S."/>
            <person name="Nolan M."/>
            <person name="Ohm R."/>
            <person name="Pangilinan J."/>
            <person name="Park H.-J."/>
            <person name="Ramirez L."/>
            <person name="Alfaro M."/>
            <person name="Sun H."/>
            <person name="Tritt A."/>
            <person name="Yoshinaga Y."/>
            <person name="Zwiers L.-H."/>
            <person name="Turgeon B.G."/>
            <person name="Goodwin S.B."/>
            <person name="Spatafora J.W."/>
            <person name="Crous P.W."/>
            <person name="Grigoriev I.V."/>
        </authorList>
    </citation>
    <scope>NUCLEOTIDE SEQUENCE</scope>
    <source>
        <strain evidence="7">CBS 394.84</strain>
    </source>
</reference>
<dbReference type="Gene3D" id="1.10.4160.10">
    <property type="entry name" value="Hydantoin permease"/>
    <property type="match status" value="1"/>
</dbReference>
<dbReference type="AlphaFoldDB" id="A0A9P4L8E1"/>
<evidence type="ECO:0000256" key="1">
    <source>
        <dbReference type="ARBA" id="ARBA00004141"/>
    </source>
</evidence>
<proteinExistence type="inferred from homology"/>
<accession>A0A9P4L8E1</accession>
<feature type="transmembrane region" description="Helical" evidence="6">
    <location>
        <begin position="321"/>
        <end position="342"/>
    </location>
</feature>
<keyword evidence="3 6" id="KW-0812">Transmembrane</keyword>
<feature type="transmembrane region" description="Helical" evidence="6">
    <location>
        <begin position="237"/>
        <end position="257"/>
    </location>
</feature>
<dbReference type="RefSeq" id="XP_040788554.1">
    <property type="nucleotide sequence ID" value="XM_040928747.1"/>
</dbReference>
<dbReference type="InterPro" id="IPR045225">
    <property type="entry name" value="Uracil/uridine/allantoin_perm"/>
</dbReference>
<dbReference type="PANTHER" id="PTHR30618:SF15">
    <property type="entry name" value="NICOTINAMIDE RIBOSIDE TRANSPORTER 1-RELATED"/>
    <property type="match status" value="1"/>
</dbReference>